<gene>
    <name evidence="1" type="ORF">XAT740_LOCUS10050</name>
</gene>
<protein>
    <submittedName>
        <fullName evidence="1">Uncharacterized protein</fullName>
    </submittedName>
</protein>
<name>A0A814CGE2_ADIRI</name>
<reference evidence="1" key="1">
    <citation type="submission" date="2021-02" db="EMBL/GenBank/DDBJ databases">
        <authorList>
            <person name="Nowell W R."/>
        </authorList>
    </citation>
    <scope>NUCLEOTIDE SEQUENCE</scope>
</reference>
<dbReference type="EMBL" id="CAJNOR010000529">
    <property type="protein sequence ID" value="CAF0939754.1"/>
    <property type="molecule type" value="Genomic_DNA"/>
</dbReference>
<organism evidence="1 2">
    <name type="scientific">Adineta ricciae</name>
    <name type="common">Rotifer</name>
    <dbReference type="NCBI Taxonomy" id="249248"/>
    <lineage>
        <taxon>Eukaryota</taxon>
        <taxon>Metazoa</taxon>
        <taxon>Spiralia</taxon>
        <taxon>Gnathifera</taxon>
        <taxon>Rotifera</taxon>
        <taxon>Eurotatoria</taxon>
        <taxon>Bdelloidea</taxon>
        <taxon>Adinetida</taxon>
        <taxon>Adinetidae</taxon>
        <taxon>Adineta</taxon>
    </lineage>
</organism>
<accession>A0A814CGE2</accession>
<comment type="caution">
    <text evidence="1">The sequence shown here is derived from an EMBL/GenBank/DDBJ whole genome shotgun (WGS) entry which is preliminary data.</text>
</comment>
<dbReference type="AlphaFoldDB" id="A0A814CGE2"/>
<dbReference type="Proteomes" id="UP000663828">
    <property type="component" value="Unassembled WGS sequence"/>
</dbReference>
<sequence>MGANHSLGKNRQNFCNAVNTPPKTNHRLLFDPRSPSDCISRTPIQIDNQVLPSSKLYNHVMPHITGPDLNIPENSDENANCKSALDVEEDEPKRISNVEPTLDPTVTLTALVTNNNGQLPPYQL</sequence>
<evidence type="ECO:0000313" key="2">
    <source>
        <dbReference type="Proteomes" id="UP000663828"/>
    </source>
</evidence>
<proteinExistence type="predicted"/>
<keyword evidence="2" id="KW-1185">Reference proteome</keyword>
<evidence type="ECO:0000313" key="1">
    <source>
        <dbReference type="EMBL" id="CAF0939754.1"/>
    </source>
</evidence>